<dbReference type="SUPFAM" id="SSF53756">
    <property type="entry name" value="UDP-Glycosyltransferase/glycogen phosphorylase"/>
    <property type="match status" value="1"/>
</dbReference>
<name>A0A4R0P595_9SPHI</name>
<evidence type="ECO:0000313" key="1">
    <source>
        <dbReference type="EMBL" id="TCD07593.1"/>
    </source>
</evidence>
<protein>
    <recommendedName>
        <fullName evidence="3">Glycosyl transferase family 28 C-terminal domain-containing protein</fullName>
    </recommendedName>
</protein>
<organism evidence="1 2">
    <name type="scientific">Pedobacter frigidisoli</name>
    <dbReference type="NCBI Taxonomy" id="2530455"/>
    <lineage>
        <taxon>Bacteria</taxon>
        <taxon>Pseudomonadati</taxon>
        <taxon>Bacteroidota</taxon>
        <taxon>Sphingobacteriia</taxon>
        <taxon>Sphingobacteriales</taxon>
        <taxon>Sphingobacteriaceae</taxon>
        <taxon>Pedobacter</taxon>
    </lineage>
</organism>
<evidence type="ECO:0008006" key="3">
    <source>
        <dbReference type="Google" id="ProtNLM"/>
    </source>
</evidence>
<dbReference type="GO" id="GO:0016757">
    <property type="term" value="F:glycosyltransferase activity"/>
    <property type="evidence" value="ECO:0007669"/>
    <property type="project" value="TreeGrafter"/>
</dbReference>
<dbReference type="Proteomes" id="UP000291485">
    <property type="component" value="Unassembled WGS sequence"/>
</dbReference>
<accession>A0A4R0P595</accession>
<evidence type="ECO:0000313" key="2">
    <source>
        <dbReference type="Proteomes" id="UP000291485"/>
    </source>
</evidence>
<dbReference type="EMBL" id="SJSN01000010">
    <property type="protein sequence ID" value="TCD07593.1"/>
    <property type="molecule type" value="Genomic_DNA"/>
</dbReference>
<dbReference type="PANTHER" id="PTHR21015:SF22">
    <property type="entry name" value="GLYCOSYLTRANSFERASE"/>
    <property type="match status" value="1"/>
</dbReference>
<keyword evidence="2" id="KW-1185">Reference proteome</keyword>
<dbReference type="RefSeq" id="WP_131559724.1">
    <property type="nucleotide sequence ID" value="NZ_SJSN01000010.1"/>
</dbReference>
<dbReference type="Gene3D" id="3.40.50.2000">
    <property type="entry name" value="Glycogen Phosphorylase B"/>
    <property type="match status" value="1"/>
</dbReference>
<sequence>MSFTIAFYVHHHGSGHLIRTLKIATQLTEYSVILLGSELNNTVHPLPENVTLIHLPPDFTDQELPIGNTPDTFHYAPIGLSGIRERMSIMADLFRRISPLILVVDVSVEVALFARLCSVPTVVIRQHGIRDDLPHLMAYQSAALIIAPFARAEHLGSEDWIYSKTVFTGGFSRFDHILDQSSEVRGQVGVLIGSGGSSINAELIESIAEKLPNHIFHVLGLDRNEISNPNVYWHGRLLSPESILRSCQFIIGNTGHNTVMEVASLNKRFLGIPEIRPFDEQLEKARAIQEREGIKIIGLADLADQDWPVIFQELESETPDWQGVTDAEGAYRMAKAIIDTAGELFNP</sequence>
<gene>
    <name evidence="1" type="ORF">EZ449_13715</name>
</gene>
<reference evidence="1 2" key="1">
    <citation type="submission" date="2019-02" db="EMBL/GenBank/DDBJ databases">
        <title>Pedobacter sp. RP-3-11 sp. nov., isolated from Arctic soil.</title>
        <authorList>
            <person name="Dahal R.H."/>
        </authorList>
    </citation>
    <scope>NUCLEOTIDE SEQUENCE [LARGE SCALE GENOMIC DNA]</scope>
    <source>
        <strain evidence="1 2">RP-3-11</strain>
    </source>
</reference>
<dbReference type="AlphaFoldDB" id="A0A4R0P595"/>
<dbReference type="PANTHER" id="PTHR21015">
    <property type="entry name" value="UDP-N-ACETYLGLUCOSAMINE--N-ACETYLMURAMYL-(PENTAPEPTIDE) PYROPHOSPHORYL-UNDECAPRENOL N-ACETYLGLUCOSAMINE TRANSFERASE 1"/>
    <property type="match status" value="1"/>
</dbReference>
<proteinExistence type="predicted"/>
<comment type="caution">
    <text evidence="1">The sequence shown here is derived from an EMBL/GenBank/DDBJ whole genome shotgun (WGS) entry which is preliminary data.</text>
</comment>
<dbReference type="OrthoDB" id="9809594at2"/>